<feature type="compositionally biased region" description="Polar residues" evidence="1">
    <location>
        <begin position="57"/>
        <end position="67"/>
    </location>
</feature>
<evidence type="ECO:0008006" key="4">
    <source>
        <dbReference type="Google" id="ProtNLM"/>
    </source>
</evidence>
<keyword evidence="3" id="KW-1185">Reference proteome</keyword>
<gene>
    <name evidence="2" type="ORF">ACFFX0_14295</name>
</gene>
<proteinExistence type="predicted"/>
<evidence type="ECO:0000313" key="3">
    <source>
        <dbReference type="Proteomes" id="UP001589575"/>
    </source>
</evidence>
<comment type="caution">
    <text evidence="2">The sequence shown here is derived from an EMBL/GenBank/DDBJ whole genome shotgun (WGS) entry which is preliminary data.</text>
</comment>
<dbReference type="EMBL" id="JBHMFI010000001">
    <property type="protein sequence ID" value="MFB9072307.1"/>
    <property type="molecule type" value="Genomic_DNA"/>
</dbReference>
<sequence>MLHRVLGHGRSSFRAGGPLSVRPGGPTAGHVSFDHGTGRLSRARRRSDPEVLPAITSPGSHPSSARPTSVPAGPVPRPR</sequence>
<name>A0ABV5G033_9MICC</name>
<accession>A0ABV5G033</accession>
<evidence type="ECO:0000256" key="1">
    <source>
        <dbReference type="SAM" id="MobiDB-lite"/>
    </source>
</evidence>
<feature type="region of interest" description="Disordered" evidence="1">
    <location>
        <begin position="1"/>
        <end position="79"/>
    </location>
</feature>
<reference evidence="2 3" key="1">
    <citation type="submission" date="2024-09" db="EMBL/GenBank/DDBJ databases">
        <authorList>
            <person name="Sun Q."/>
            <person name="Mori K."/>
        </authorList>
    </citation>
    <scope>NUCLEOTIDE SEQUENCE [LARGE SCALE GENOMIC DNA]</scope>
    <source>
        <strain evidence="2 3">CCM 7609</strain>
    </source>
</reference>
<evidence type="ECO:0000313" key="2">
    <source>
        <dbReference type="EMBL" id="MFB9072307.1"/>
    </source>
</evidence>
<dbReference type="Proteomes" id="UP001589575">
    <property type="component" value="Unassembled WGS sequence"/>
</dbReference>
<organism evidence="2 3">
    <name type="scientific">Citricoccus parietis</name>
    <dbReference type="NCBI Taxonomy" id="592307"/>
    <lineage>
        <taxon>Bacteria</taxon>
        <taxon>Bacillati</taxon>
        <taxon>Actinomycetota</taxon>
        <taxon>Actinomycetes</taxon>
        <taxon>Micrococcales</taxon>
        <taxon>Micrococcaceae</taxon>
        <taxon>Citricoccus</taxon>
    </lineage>
</organism>
<protein>
    <recommendedName>
        <fullName evidence="4">DUF4236 domain-containing protein</fullName>
    </recommendedName>
</protein>